<organism evidence="3 4">
    <name type="scientific">Riccia sorocarpa</name>
    <dbReference type="NCBI Taxonomy" id="122646"/>
    <lineage>
        <taxon>Eukaryota</taxon>
        <taxon>Viridiplantae</taxon>
        <taxon>Streptophyta</taxon>
        <taxon>Embryophyta</taxon>
        <taxon>Marchantiophyta</taxon>
        <taxon>Marchantiopsida</taxon>
        <taxon>Marchantiidae</taxon>
        <taxon>Marchantiales</taxon>
        <taxon>Ricciaceae</taxon>
        <taxon>Riccia</taxon>
    </lineage>
</organism>
<feature type="region of interest" description="Disordered" evidence="2">
    <location>
        <begin position="1020"/>
        <end position="1045"/>
    </location>
</feature>
<gene>
    <name evidence="3" type="ORF">R1sor_006401</name>
</gene>
<feature type="coiled-coil region" evidence="1">
    <location>
        <begin position="575"/>
        <end position="602"/>
    </location>
</feature>
<feature type="region of interest" description="Disordered" evidence="2">
    <location>
        <begin position="2317"/>
        <end position="2347"/>
    </location>
</feature>
<reference evidence="3 4" key="1">
    <citation type="submission" date="2024-09" db="EMBL/GenBank/DDBJ databases">
        <title>Chromosome-scale assembly of Riccia sorocarpa.</title>
        <authorList>
            <person name="Paukszto L."/>
        </authorList>
    </citation>
    <scope>NUCLEOTIDE SEQUENCE [LARGE SCALE GENOMIC DNA]</scope>
    <source>
        <strain evidence="3">LP-2024</strain>
        <tissue evidence="3">Aerial parts of the thallus</tissue>
    </source>
</reference>
<feature type="region of interest" description="Disordered" evidence="2">
    <location>
        <begin position="817"/>
        <end position="869"/>
    </location>
</feature>
<feature type="region of interest" description="Disordered" evidence="2">
    <location>
        <begin position="126"/>
        <end position="146"/>
    </location>
</feature>
<feature type="region of interest" description="Disordered" evidence="2">
    <location>
        <begin position="2451"/>
        <end position="2508"/>
    </location>
</feature>
<evidence type="ECO:0000313" key="3">
    <source>
        <dbReference type="EMBL" id="KAL3692750.1"/>
    </source>
</evidence>
<feature type="region of interest" description="Disordered" evidence="2">
    <location>
        <begin position="1426"/>
        <end position="1447"/>
    </location>
</feature>
<feature type="compositionally biased region" description="Polar residues" evidence="2">
    <location>
        <begin position="1246"/>
        <end position="1259"/>
    </location>
</feature>
<feature type="region of interest" description="Disordered" evidence="2">
    <location>
        <begin position="1154"/>
        <end position="1265"/>
    </location>
</feature>
<feature type="compositionally biased region" description="Polar residues" evidence="2">
    <location>
        <begin position="1219"/>
        <end position="1236"/>
    </location>
</feature>
<feature type="region of interest" description="Disordered" evidence="2">
    <location>
        <begin position="503"/>
        <end position="545"/>
    </location>
</feature>
<feature type="region of interest" description="Disordered" evidence="2">
    <location>
        <begin position="657"/>
        <end position="709"/>
    </location>
</feature>
<accession>A0ABD3HRM3</accession>
<feature type="compositionally biased region" description="Basic and acidic residues" evidence="2">
    <location>
        <begin position="675"/>
        <end position="685"/>
    </location>
</feature>
<feature type="region of interest" description="Disordered" evidence="2">
    <location>
        <begin position="190"/>
        <end position="211"/>
    </location>
</feature>
<feature type="compositionally biased region" description="Polar residues" evidence="2">
    <location>
        <begin position="860"/>
        <end position="869"/>
    </location>
</feature>
<feature type="region of interest" description="Disordered" evidence="2">
    <location>
        <begin position="2195"/>
        <end position="2266"/>
    </location>
</feature>
<sequence>MVGAKHVIRKGDGRGSNALARLRHEFLRFREEVGCIRSLPSLHRRWPSLARLEIDSEASSEDGSSWGTEELARGCFPPSAAHGGKANCLDKENSVYDDPPFPDSILKSSSAGDEFVREVPNLQQNGSLVSCTGHNPEPSPVRNESADDLCDVVESNPLRPVPSSAQSLSVLDAESLPGSGNVEHSKGETEFIQAASSSETSSERQELLDPSLRTAEQSALWLGRQEVKRNCTSDAFHVGGNEERAADLTNNIEAVENNNCHQDDDLNQQSDESDAEEELAGSYYEGHTKTSEDHFKSVHDRNVTEVWRLEDPSYDEALDSTRTHSGARTTATAYFTANPRHSYHNTLFVPHRHSESEREDDDLPSPVSLTFTSCQEGKSCNQHVQSNLEHHVCSLRKFTASSPSPREGPTPQDVGRDSLEAKDESADEEDMKALGTHVNLSSDQLIQTASVEDCKRNLKLVGYVYEEVPSGIPAQTSEQFTSSSSPDLGERATHASVVMMRASSAAEKQVDKRVASKDLMPSSSQSCTASNAAASRADGRHVERQGAGNSSLIALTGLDGLTTLGDEHRHDHGLAARMATRIRNALEELRKLRRRLRFKTESVQPEPKTIGGSRYHYSEGWLSADPSGLAANSRGSAGPVEPEAYLQNVIAALDSANEPDVQEEDSSQELSSPPEDARKKHDSRISAHHRPHTHVEGGRASGGVPHQQQHCYHWRSSPLQRTGSSICPVLRDGRPCCSEEIQEDPSLQKHLHYNCTAGCRRLSFEDRSSHTLEEGFPRVVRNSGTSNLSLAGMDSANPQAFSVRINGSMVEIEVGDEPPSITWNPRGPKGQTVAVRTSSNRSEGQKTTGSANDELFDPTASMNGQENSPRTLPDVSDLAEADMVQTNGDFGEVRFRDPILPSRGSKSVRFYAAAKDPGQEKVHTPRQIRENFDNTVKSLARQAQGSGAARATGESATDLRYTAGLGQEKASGVRMRQEAISKRRLAPTSPESLVGRDSFENNVAESISFKNRYGVTVPVAANSQEEEPSRSILKSPRGTSDSGYDVQTYSRVIPTSKMTDNVKHSGSVVTRPVELKGRTAARRSILKVPKEQAFSSRVRRDGLSRADRTEDGISDMREREILEAAGSGLADELEILNRSRSPGYLKAQVEPYNYGSSTSEVSDSRPGLRPQRTKKFSGHFRPRKEATVSQEAPGHSQAVYQSTHPPHLASRSKPVGRLGSTSRGGSAFLQSDNQNEPDGRLRSVTKAHQLQTRPENGTSLWGDEGGRNRIVYEGTQNQTQRFGSASLRRAKQTVKEAIGEVFDYDKFHQELEELESERKRVEWLGRSLAMRTLDGAKLQQKQIKQVPALGRASKPVPASGSSGNKRHRSAISPLRDASKKMLRSDSGKKSLPLEAKADIHPLPRPLDGSLGNVSQVDVLHVGTSKLAPSNVGSKTQKSEGISSVKDGSLSRRPYQKLATEFKTSAKDFVACDGFEVPSLEKNENKPSFRPGDESDRPVGEQFAIKRKSLRPPGSIFKAAAPTSWVPGDSSIKGKKVDLSSGASTLEATVRKETAGNKCAVKPKNMDIPPGNGARKVVTTVQNGVSQESLGGRGSLNIAKRPEKNIRQTAEFPSELCKWLLTPDADLNDYQPGVLKPDLVSGNTEGAEPTTSCPEERKLERESWSERMKSFLLSCGALLPETNPAHDINPEQPSFSPELDVGADAHRDGTEDDEDLSRGKKEVLLPLRWPKVHDDDSEMLGGKPGRLDDTKNKVRVSSDVKLPQGNQKNRGSPSKCNKQKTVRTVAGGKRSPGKKIKVGKSFNGQKKGYDLLVTMLHKVSTGIAKQKQAAKSRSVDDVSERRIRFRDGKFGDGPSSLKAEERKGSPTANCPRDGYGKGPRKLRLVEVKDGGNLLLPISKEEIAQRTTRYEAATGVKDERDNQGSTLEITTHVEDSLEDTDLELGTKPRKSLRGSAENWLSTSGGFEFLDMPDEFKQNLGDPEWSEAIQKKSEFLSHSDPAGNFQQDKALEDKISYLSRSGGQTSADPLRNVDTQEEFLPKSWGMEKHTGREENSNRTQEIGDLQPDPVDSFMQVFQEYKETYQIQGLTYHGGTEAETALVADSELAHDVKNSDLKLQKPGTMSSSEMEEKLTESEELELALLELVIKTVLRGDLMKNPRSGRMARKEGPSLFTTHLRESQPHQVDQGVQASVHDRGQLSPTSQAGRSAKSSGGNSHQMEKYSRSCSCDEEGEWPEYLGMDDGNETEGVEMGSPRTKENPSEFTELETSVCPPATVAVRLQKAERACPSCPFPKELLERQTTERAQFPVLAEKCLTEIPSAPPSEAKKDAASVAESRSTSVQTNDLSAGQPASSLQFLPLFCLPDGRPFLPPLLTPYCVYPQYPMTPCPPNLQYLQIPPVVQNVQPTQVTAAVTTADNVPRGEELWSEQNELFPVIRSGEKVQRVASALAQPRRRKSQLLVAPDNLGDESDQENGDRQNKLEPSSAHFTVSGEDQRALEGQPAAEKGPQDYTYQLPATNVLENEVASARSKHTNLAPVDCSATLVPDSVQTGCAQNIWKEPGFSYYGDTDSYDGSGSSDISCPRAYPRLYPGVDAPFVGLNRDFEREDRAPTTTADAAVSPTEPRVRSPGEVQQPHSTTVRHPSGLPVGLHSLEGPPMNGQQFPVSWSGVPREPGLPLSEGEIDLGELPSEGECRGMYSTSGVLYKGYKISAQAYSGYGSEPGEVGTFVGHQSVARNSSPKEKCNLSQSLSEGEVRPGSLKQTEPGEVDRPRPAGEKSSSG</sequence>
<protein>
    <submittedName>
        <fullName evidence="3">Uncharacterized protein</fullName>
    </submittedName>
</protein>
<feature type="compositionally biased region" description="Polar residues" evidence="2">
    <location>
        <begin position="1640"/>
        <end position="1652"/>
    </location>
</feature>
<feature type="compositionally biased region" description="Polar residues" evidence="2">
    <location>
        <begin position="2197"/>
        <end position="2215"/>
    </location>
</feature>
<evidence type="ECO:0000313" key="4">
    <source>
        <dbReference type="Proteomes" id="UP001633002"/>
    </source>
</evidence>
<feature type="compositionally biased region" description="Polar residues" evidence="2">
    <location>
        <begin position="2333"/>
        <end position="2347"/>
    </location>
</feature>
<comment type="caution">
    <text evidence="3">The sequence shown here is derived from an EMBL/GenBank/DDBJ whole genome shotgun (WGS) entry which is preliminary data.</text>
</comment>
<feature type="region of interest" description="Disordered" evidence="2">
    <location>
        <begin position="399"/>
        <end position="428"/>
    </location>
</feature>
<keyword evidence="1" id="KW-0175">Coiled coil</keyword>
<keyword evidence="4" id="KW-1185">Reference proteome</keyword>
<feature type="region of interest" description="Disordered" evidence="2">
    <location>
        <begin position="2605"/>
        <end position="2687"/>
    </location>
</feature>
<feature type="compositionally biased region" description="Polar residues" evidence="2">
    <location>
        <begin position="521"/>
        <end position="533"/>
    </location>
</feature>
<feature type="compositionally biased region" description="Basic and acidic residues" evidence="2">
    <location>
        <begin position="1376"/>
        <end position="1388"/>
    </location>
</feature>
<feature type="region of interest" description="Disordered" evidence="2">
    <location>
        <begin position="1681"/>
        <end position="1720"/>
    </location>
</feature>
<dbReference type="Proteomes" id="UP001633002">
    <property type="component" value="Unassembled WGS sequence"/>
</dbReference>
<feature type="compositionally biased region" description="Polar residues" evidence="2">
    <location>
        <begin position="1426"/>
        <end position="1441"/>
    </location>
</feature>
<dbReference type="EMBL" id="JBJQOH010000003">
    <property type="protein sequence ID" value="KAL3692750.1"/>
    <property type="molecule type" value="Genomic_DNA"/>
</dbReference>
<feature type="compositionally biased region" description="Polar residues" evidence="2">
    <location>
        <begin position="1763"/>
        <end position="1775"/>
    </location>
</feature>
<feature type="compositionally biased region" description="Basic and acidic residues" evidence="2">
    <location>
        <begin position="1744"/>
        <end position="1757"/>
    </location>
</feature>
<proteinExistence type="predicted"/>
<feature type="compositionally biased region" description="Basic and acidic residues" evidence="2">
    <location>
        <begin position="414"/>
        <end position="424"/>
    </location>
</feature>
<name>A0ABD3HRM3_9MARC</name>
<feature type="region of interest" description="Disordered" evidence="2">
    <location>
        <begin position="2731"/>
        <end position="2779"/>
    </location>
</feature>
<feature type="region of interest" description="Disordered" evidence="2">
    <location>
        <begin position="1732"/>
        <end position="1793"/>
    </location>
</feature>
<feature type="compositionally biased region" description="Basic residues" evidence="2">
    <location>
        <begin position="1171"/>
        <end position="1182"/>
    </location>
</feature>
<evidence type="ECO:0000256" key="2">
    <source>
        <dbReference type="SAM" id="MobiDB-lite"/>
    </source>
</evidence>
<feature type="region of interest" description="Disordered" evidence="2">
    <location>
        <begin position="1844"/>
        <end position="1876"/>
    </location>
</feature>
<feature type="region of interest" description="Disordered" evidence="2">
    <location>
        <begin position="1345"/>
        <end position="1410"/>
    </location>
</feature>
<feature type="compositionally biased region" description="Basic and acidic residues" evidence="2">
    <location>
        <begin position="2042"/>
        <end position="2053"/>
    </location>
</feature>
<evidence type="ECO:0000256" key="1">
    <source>
        <dbReference type="SAM" id="Coils"/>
    </source>
</evidence>
<feature type="compositionally biased region" description="Polar residues" evidence="2">
    <location>
        <begin position="834"/>
        <end position="851"/>
    </location>
</feature>
<feature type="region of interest" description="Disordered" evidence="2">
    <location>
        <begin position="2035"/>
        <end position="2065"/>
    </location>
</feature>
<feature type="region of interest" description="Disordered" evidence="2">
    <location>
        <begin position="1636"/>
        <end position="1660"/>
    </location>
</feature>